<dbReference type="InterPro" id="IPR029063">
    <property type="entry name" value="SAM-dependent_MTases_sf"/>
</dbReference>
<sequence length="242" mass="27099">MSAAKRNGSSLASRTQSQFDELRTSSSSNQASRPVNTTEKYSSPHLPSEQTLDQRLLQPDTQTEFQRSNSNETVGFNTTDNTIRLVLLGKTGLGTFLGYSSLRIAAQMPEKALFVTVESNPESATIARRIHEHAGVSNRIHIVVEPTDQAIPQLKKLFNVDSFDFIFIDHTKNAYLRDFRLLEQESLIKSGTVIVADNVVIPGAPDYLKYVRNSSNYTTELHKTKLEYSNYIPDGVEVSMRL</sequence>
<protein>
    <recommendedName>
        <fullName evidence="1">catechol O-methyltransferase</fullName>
        <ecNumber evidence="1">2.1.1.6</ecNumber>
    </recommendedName>
</protein>
<dbReference type="Pfam" id="PF01596">
    <property type="entry name" value="Methyltransf_3"/>
    <property type="match status" value="1"/>
</dbReference>
<evidence type="ECO:0000256" key="4">
    <source>
        <dbReference type="ARBA" id="ARBA00022691"/>
    </source>
</evidence>
<dbReference type="Gene3D" id="3.40.50.150">
    <property type="entry name" value="Vaccinia Virus protein VP39"/>
    <property type="match status" value="1"/>
</dbReference>
<reference evidence="9" key="1">
    <citation type="submission" date="2021-02" db="EMBL/GenBank/DDBJ databases">
        <authorList>
            <person name="Nowell W R."/>
        </authorList>
    </citation>
    <scope>NUCLEOTIDE SEQUENCE</scope>
</reference>
<dbReference type="GO" id="GO:0006584">
    <property type="term" value="P:catecholamine metabolic process"/>
    <property type="evidence" value="ECO:0007669"/>
    <property type="project" value="UniProtKB-KW"/>
</dbReference>
<dbReference type="AlphaFoldDB" id="A0A818QJ67"/>
<evidence type="ECO:0000256" key="1">
    <source>
        <dbReference type="ARBA" id="ARBA00012880"/>
    </source>
</evidence>
<accession>A0A818QJ67</accession>
<keyword evidence="2" id="KW-0489">Methyltransferase</keyword>
<evidence type="ECO:0000313" key="10">
    <source>
        <dbReference type="Proteomes" id="UP000663833"/>
    </source>
</evidence>
<dbReference type="EC" id="2.1.1.6" evidence="1"/>
<evidence type="ECO:0000256" key="7">
    <source>
        <dbReference type="ARBA" id="ARBA00023453"/>
    </source>
</evidence>
<organism evidence="9 10">
    <name type="scientific">Rotaria socialis</name>
    <dbReference type="NCBI Taxonomy" id="392032"/>
    <lineage>
        <taxon>Eukaryota</taxon>
        <taxon>Metazoa</taxon>
        <taxon>Spiralia</taxon>
        <taxon>Gnathifera</taxon>
        <taxon>Rotifera</taxon>
        <taxon>Eurotatoria</taxon>
        <taxon>Bdelloidea</taxon>
        <taxon>Philodinida</taxon>
        <taxon>Philodinidae</taxon>
        <taxon>Rotaria</taxon>
    </lineage>
</organism>
<dbReference type="Proteomes" id="UP000663833">
    <property type="component" value="Unassembled WGS sequence"/>
</dbReference>
<gene>
    <name evidence="9" type="ORF">LUA448_LOCUS32398</name>
</gene>
<evidence type="ECO:0000256" key="3">
    <source>
        <dbReference type="ARBA" id="ARBA00022679"/>
    </source>
</evidence>
<feature type="region of interest" description="Disordered" evidence="8">
    <location>
        <begin position="1"/>
        <end position="50"/>
    </location>
</feature>
<dbReference type="InterPro" id="IPR002935">
    <property type="entry name" value="SAM_O-MeTrfase"/>
</dbReference>
<dbReference type="PROSITE" id="PS51682">
    <property type="entry name" value="SAM_OMT_I"/>
    <property type="match status" value="1"/>
</dbReference>
<comment type="caution">
    <text evidence="9">The sequence shown here is derived from an EMBL/GenBank/DDBJ whole genome shotgun (WGS) entry which is preliminary data.</text>
</comment>
<evidence type="ECO:0000313" key="9">
    <source>
        <dbReference type="EMBL" id="CAF3640028.1"/>
    </source>
</evidence>
<feature type="compositionally biased region" description="Polar residues" evidence="8">
    <location>
        <begin position="7"/>
        <end position="41"/>
    </location>
</feature>
<proteinExistence type="inferred from homology"/>
<comment type="similarity">
    <text evidence="7">Belongs to the class I-like SAM-binding methyltransferase superfamily. Cation-dependent O-methyltransferase family.</text>
</comment>
<name>A0A818QJ67_9BILA</name>
<keyword evidence="4" id="KW-0949">S-adenosyl-L-methionine</keyword>
<evidence type="ECO:0000256" key="8">
    <source>
        <dbReference type="SAM" id="MobiDB-lite"/>
    </source>
</evidence>
<keyword evidence="3" id="KW-0808">Transferase</keyword>
<evidence type="ECO:0000256" key="2">
    <source>
        <dbReference type="ARBA" id="ARBA00022603"/>
    </source>
</evidence>
<evidence type="ECO:0000256" key="5">
    <source>
        <dbReference type="ARBA" id="ARBA00022867"/>
    </source>
</evidence>
<dbReference type="PANTHER" id="PTHR43836:SF2">
    <property type="entry name" value="CATECHOL O-METHYLTRANSFERASE 1-RELATED"/>
    <property type="match status" value="1"/>
</dbReference>
<dbReference type="EMBL" id="CAJNYD010004820">
    <property type="protein sequence ID" value="CAF3640028.1"/>
    <property type="molecule type" value="Genomic_DNA"/>
</dbReference>
<keyword evidence="5" id="KW-0531">Neurotransmitter degradation</keyword>
<evidence type="ECO:0000256" key="6">
    <source>
        <dbReference type="ARBA" id="ARBA00022939"/>
    </source>
</evidence>
<keyword evidence="6" id="KW-0128">Catecholamine metabolism</keyword>
<dbReference type="GO" id="GO:0032259">
    <property type="term" value="P:methylation"/>
    <property type="evidence" value="ECO:0007669"/>
    <property type="project" value="UniProtKB-KW"/>
</dbReference>
<dbReference type="GO" id="GO:0016206">
    <property type="term" value="F:catechol O-methyltransferase activity"/>
    <property type="evidence" value="ECO:0007669"/>
    <property type="project" value="UniProtKB-EC"/>
</dbReference>
<dbReference type="SUPFAM" id="SSF53335">
    <property type="entry name" value="S-adenosyl-L-methionine-dependent methyltransferases"/>
    <property type="match status" value="1"/>
</dbReference>
<dbReference type="PANTHER" id="PTHR43836">
    <property type="entry name" value="CATECHOL O-METHYLTRANSFERASE 1-RELATED"/>
    <property type="match status" value="1"/>
</dbReference>